<comment type="similarity">
    <text evidence="1">Belongs to the 5'(3')-deoxyribonucleotidase family.</text>
</comment>
<dbReference type="GO" id="GO:0008253">
    <property type="term" value="F:5'-nucleotidase activity"/>
    <property type="evidence" value="ECO:0007669"/>
    <property type="project" value="InterPro"/>
</dbReference>
<dbReference type="GO" id="GO:0009223">
    <property type="term" value="P:pyrimidine deoxyribonucleotide catabolic process"/>
    <property type="evidence" value="ECO:0007669"/>
    <property type="project" value="TreeGrafter"/>
</dbReference>
<protein>
    <submittedName>
        <fullName evidence="3">5'(3')-deoxyribonucleotidase</fullName>
    </submittedName>
</protein>
<dbReference type="Proteomes" id="UP000479293">
    <property type="component" value="Unassembled WGS sequence"/>
</dbReference>
<evidence type="ECO:0000256" key="1">
    <source>
        <dbReference type="ARBA" id="ARBA00009589"/>
    </source>
</evidence>
<name>A0A7C9BML2_9BACT</name>
<accession>A0A7C9BML2</accession>
<dbReference type="PANTHER" id="PTHR16504">
    <property type="entry name" value="5'(3')-DEOXYRIBONUCLEOTIDASE"/>
    <property type="match status" value="1"/>
</dbReference>
<dbReference type="SUPFAM" id="SSF56784">
    <property type="entry name" value="HAD-like"/>
    <property type="match status" value="1"/>
</dbReference>
<dbReference type="PANTHER" id="PTHR16504:SF4">
    <property type="entry name" value="5'(3')-DEOXYRIBONUCLEOTIDASE"/>
    <property type="match status" value="1"/>
</dbReference>
<dbReference type="AlphaFoldDB" id="A0A7C9BML2"/>
<dbReference type="InterPro" id="IPR036412">
    <property type="entry name" value="HAD-like_sf"/>
</dbReference>
<reference evidence="3 4" key="1">
    <citation type="submission" date="2019-10" db="EMBL/GenBank/DDBJ databases">
        <title>Draft Genome Sequence of Cytophagaceae sp. SJW1-29.</title>
        <authorList>
            <person name="Choi A."/>
        </authorList>
    </citation>
    <scope>NUCLEOTIDE SEQUENCE [LARGE SCALE GENOMIC DNA]</scope>
    <source>
        <strain evidence="3 4">SJW1-29</strain>
    </source>
</reference>
<evidence type="ECO:0000313" key="4">
    <source>
        <dbReference type="Proteomes" id="UP000479293"/>
    </source>
</evidence>
<feature type="active site" description="Proton donor" evidence="2">
    <location>
        <position position="2"/>
    </location>
</feature>
<proteinExistence type="inferred from homology"/>
<organism evidence="3 4">
    <name type="scientific">Salmonirosea aquatica</name>
    <dbReference type="NCBI Taxonomy" id="2654236"/>
    <lineage>
        <taxon>Bacteria</taxon>
        <taxon>Pseudomonadati</taxon>
        <taxon>Bacteroidota</taxon>
        <taxon>Cytophagia</taxon>
        <taxon>Cytophagales</taxon>
        <taxon>Spirosomataceae</taxon>
        <taxon>Salmonirosea</taxon>
    </lineage>
</organism>
<dbReference type="Gene3D" id="3.40.50.1000">
    <property type="entry name" value="HAD superfamily/HAD-like"/>
    <property type="match status" value="1"/>
</dbReference>
<gene>
    <name evidence="3" type="ORF">GBK04_24630</name>
</gene>
<dbReference type="Pfam" id="PF06941">
    <property type="entry name" value="NT5C"/>
    <property type="match status" value="1"/>
</dbReference>
<dbReference type="Gene3D" id="1.10.40.40">
    <property type="entry name" value="Deoxyribonucleotidase, domain 2"/>
    <property type="match status" value="1"/>
</dbReference>
<dbReference type="EMBL" id="WHLY01000002">
    <property type="protein sequence ID" value="MPR36435.1"/>
    <property type="molecule type" value="Genomic_DNA"/>
</dbReference>
<evidence type="ECO:0000256" key="2">
    <source>
        <dbReference type="PIRSR" id="PIRSR610708-1"/>
    </source>
</evidence>
<sequence>MDDVLADTHGKLVSIALNEFSTNHTLHDFKKKGLHELLHAKQMKKLYAIIQQPGFFADIPAIEGAVEVVTRLSYYYEIYIATAAMEFPNSFREKFDWLGTHLPFIPWTNIVFCGDKSIISSDYLIDDHIKNLVAFKGKPILFSAPHNLKETNFQRVNNWAEVADLFLPTT</sequence>
<comment type="caution">
    <text evidence="3">The sequence shown here is derived from an EMBL/GenBank/DDBJ whole genome shotgun (WGS) entry which is preliminary data.</text>
</comment>
<dbReference type="InterPro" id="IPR010708">
    <property type="entry name" value="5'(3')-deoxyribonucleotidase"/>
</dbReference>
<keyword evidence="4" id="KW-1185">Reference proteome</keyword>
<dbReference type="InterPro" id="IPR023214">
    <property type="entry name" value="HAD_sf"/>
</dbReference>
<evidence type="ECO:0000313" key="3">
    <source>
        <dbReference type="EMBL" id="MPR36435.1"/>
    </source>
</evidence>